<evidence type="ECO:0000313" key="2">
    <source>
        <dbReference type="EMBL" id="GAD47635.1"/>
    </source>
</evidence>
<dbReference type="AlphaFoldDB" id="U2YHK6"/>
<dbReference type="InterPro" id="IPR007138">
    <property type="entry name" value="ABM_dom"/>
</dbReference>
<accession>U2YHK6</accession>
<dbReference type="Proteomes" id="UP000016568">
    <property type="component" value="Unassembled WGS sequence"/>
</dbReference>
<dbReference type="RefSeq" id="WP_021688542.1">
    <property type="nucleotide sequence ID" value="NZ_BASZ01000001.1"/>
</dbReference>
<dbReference type="Pfam" id="PF03992">
    <property type="entry name" value="ABM"/>
    <property type="match status" value="1"/>
</dbReference>
<dbReference type="PANTHER" id="PTHR33336">
    <property type="entry name" value="QUINOL MONOOXYGENASE YGIN-RELATED"/>
    <property type="match status" value="1"/>
</dbReference>
<dbReference type="PANTHER" id="PTHR33336:SF15">
    <property type="entry name" value="ABM DOMAIN-CONTAINING PROTEIN"/>
    <property type="match status" value="1"/>
</dbReference>
<keyword evidence="3" id="KW-1185">Reference proteome</keyword>
<dbReference type="EMBL" id="BASZ01000001">
    <property type="protein sequence ID" value="GAD47635.1"/>
    <property type="molecule type" value="Genomic_DNA"/>
</dbReference>
<sequence length="105" mass="11972">MTNASDLVLVVGHFRLPPERLDEARPMMRRVIDATRREPGCLSYSYAEDVADPGLIRVSEAWESREALAAHFATPHMRQWQEERAGLGLYDRDITRYDVAGAEKL</sequence>
<name>U2YHK6_9SPHN</name>
<dbReference type="Gene3D" id="3.30.70.100">
    <property type="match status" value="1"/>
</dbReference>
<dbReference type="eggNOG" id="COG1359">
    <property type="taxonomic scope" value="Bacteria"/>
</dbReference>
<proteinExistence type="predicted"/>
<dbReference type="GO" id="GO:0003824">
    <property type="term" value="F:catalytic activity"/>
    <property type="evidence" value="ECO:0007669"/>
    <property type="project" value="TreeGrafter"/>
</dbReference>
<dbReference type="SUPFAM" id="SSF54909">
    <property type="entry name" value="Dimeric alpha+beta barrel"/>
    <property type="match status" value="1"/>
</dbReference>
<feature type="domain" description="ABM" evidence="1">
    <location>
        <begin position="8"/>
        <end position="97"/>
    </location>
</feature>
<organism evidence="2 3">
    <name type="scientific">Caenibius tardaugens NBRC 16725</name>
    <dbReference type="NCBI Taxonomy" id="1219035"/>
    <lineage>
        <taxon>Bacteria</taxon>
        <taxon>Pseudomonadati</taxon>
        <taxon>Pseudomonadota</taxon>
        <taxon>Alphaproteobacteria</taxon>
        <taxon>Sphingomonadales</taxon>
        <taxon>Erythrobacteraceae</taxon>
        <taxon>Caenibius</taxon>
    </lineage>
</organism>
<dbReference type="PROSITE" id="PS51725">
    <property type="entry name" value="ABM"/>
    <property type="match status" value="1"/>
</dbReference>
<evidence type="ECO:0000313" key="3">
    <source>
        <dbReference type="Proteomes" id="UP000016568"/>
    </source>
</evidence>
<dbReference type="InterPro" id="IPR050744">
    <property type="entry name" value="AI-2_Isomerase_LsrG"/>
</dbReference>
<protein>
    <recommendedName>
        <fullName evidence="1">ABM domain-containing protein</fullName>
    </recommendedName>
</protein>
<comment type="caution">
    <text evidence="2">The sequence shown here is derived from an EMBL/GenBank/DDBJ whole genome shotgun (WGS) entry which is preliminary data.</text>
</comment>
<dbReference type="InterPro" id="IPR011008">
    <property type="entry name" value="Dimeric_a/b-barrel"/>
</dbReference>
<gene>
    <name evidence="2" type="ORF">NT2_01_04060</name>
</gene>
<evidence type="ECO:0000259" key="1">
    <source>
        <dbReference type="PROSITE" id="PS51725"/>
    </source>
</evidence>
<reference evidence="2 3" key="1">
    <citation type="submission" date="2013-09" db="EMBL/GenBank/DDBJ databases">
        <title>Whole genome shotgun sequence of Novosphingobium tardaugens NBRC 16725.</title>
        <authorList>
            <person name="Isaki S."/>
            <person name="Hosoyama A."/>
            <person name="Tsuchikane K."/>
            <person name="Katsumata H."/>
            <person name="Ando Y."/>
            <person name="Yamazaki S."/>
            <person name="Fujita N."/>
        </authorList>
    </citation>
    <scope>NUCLEOTIDE SEQUENCE [LARGE SCALE GENOMIC DNA]</scope>
    <source>
        <strain evidence="2 3">NBRC 16725</strain>
    </source>
</reference>